<dbReference type="CDD" id="cd09127">
    <property type="entry name" value="PLDc_unchar1_1"/>
    <property type="match status" value="1"/>
</dbReference>
<dbReference type="Gene3D" id="3.30.870.10">
    <property type="entry name" value="Endonuclease Chain A"/>
    <property type="match status" value="2"/>
</dbReference>
<dbReference type="KEGG" id="maqe:RJ40_07755"/>
<dbReference type="GeneID" id="76424248"/>
<dbReference type="EMBL" id="CP036172">
    <property type="protein sequence ID" value="QSZ67404.1"/>
    <property type="molecule type" value="Genomic_DNA"/>
</dbReference>
<evidence type="ECO:0000256" key="3">
    <source>
        <dbReference type="ARBA" id="ARBA00023098"/>
    </source>
</evidence>
<feature type="domain" description="PLD phosphodiesterase" evidence="5">
    <location>
        <begin position="465"/>
        <end position="492"/>
    </location>
</feature>
<evidence type="ECO:0000259" key="5">
    <source>
        <dbReference type="PROSITE" id="PS50035"/>
    </source>
</evidence>
<protein>
    <submittedName>
        <fullName evidence="6">Phospholipase</fullName>
    </submittedName>
</protein>
<dbReference type="PANTHER" id="PTHR43856">
    <property type="entry name" value="CARDIOLIPIN HYDROLASE"/>
    <property type="match status" value="1"/>
</dbReference>
<organism evidence="6 7">
    <name type="scientific">Methanofollis aquaemaris</name>
    <dbReference type="NCBI Taxonomy" id="126734"/>
    <lineage>
        <taxon>Archaea</taxon>
        <taxon>Methanobacteriati</taxon>
        <taxon>Methanobacteriota</taxon>
        <taxon>Stenosarchaea group</taxon>
        <taxon>Methanomicrobia</taxon>
        <taxon>Methanomicrobiales</taxon>
        <taxon>Methanomicrobiaceae</taxon>
        <taxon>Methanofollis</taxon>
    </lineage>
</organism>
<feature type="transmembrane region" description="Helical" evidence="4">
    <location>
        <begin position="535"/>
        <end position="551"/>
    </location>
</feature>
<evidence type="ECO:0000256" key="1">
    <source>
        <dbReference type="ARBA" id="ARBA00022801"/>
    </source>
</evidence>
<name>A0A8A3S6X0_9EURY</name>
<feature type="domain" description="PLD phosphodiesterase" evidence="5">
    <location>
        <begin position="267"/>
        <end position="294"/>
    </location>
</feature>
<keyword evidence="2" id="KW-0442">Lipid degradation</keyword>
<evidence type="ECO:0000256" key="2">
    <source>
        <dbReference type="ARBA" id="ARBA00022963"/>
    </source>
</evidence>
<gene>
    <name evidence="6" type="ORF">RJ40_07755</name>
</gene>
<dbReference type="Proteomes" id="UP001042704">
    <property type="component" value="Chromosome"/>
</dbReference>
<evidence type="ECO:0000256" key="4">
    <source>
        <dbReference type="SAM" id="Phobius"/>
    </source>
</evidence>
<dbReference type="AlphaFoldDB" id="A0A8A3S6X0"/>
<reference evidence="6" key="2">
    <citation type="submission" date="2019-02" db="EMBL/GenBank/DDBJ databases">
        <authorList>
            <person name="Chen S.-C."/>
            <person name="Chien H.-H."/>
            <person name="Lai M.-C."/>
        </authorList>
    </citation>
    <scope>NUCLEOTIDE SEQUENCE</scope>
    <source>
        <strain evidence="6">N2F9704</strain>
    </source>
</reference>
<keyword evidence="7" id="KW-1185">Reference proteome</keyword>
<keyword evidence="4" id="KW-0472">Membrane</keyword>
<dbReference type="InterPro" id="IPR001736">
    <property type="entry name" value="PLipase_D/transphosphatidylase"/>
</dbReference>
<dbReference type="InterPro" id="IPR051406">
    <property type="entry name" value="PLD_domain"/>
</dbReference>
<dbReference type="PROSITE" id="PS50035">
    <property type="entry name" value="PLD"/>
    <property type="match status" value="2"/>
</dbReference>
<dbReference type="SMART" id="SM00155">
    <property type="entry name" value="PLDc"/>
    <property type="match status" value="2"/>
</dbReference>
<dbReference type="Pfam" id="PF13091">
    <property type="entry name" value="PLDc_2"/>
    <property type="match status" value="2"/>
</dbReference>
<dbReference type="GO" id="GO:0016042">
    <property type="term" value="P:lipid catabolic process"/>
    <property type="evidence" value="ECO:0007669"/>
    <property type="project" value="UniProtKB-KW"/>
</dbReference>
<evidence type="ECO:0000313" key="6">
    <source>
        <dbReference type="EMBL" id="QSZ67404.1"/>
    </source>
</evidence>
<proteinExistence type="predicted"/>
<dbReference type="RefSeq" id="WP_265580293.1">
    <property type="nucleotide sequence ID" value="NZ_CP036172.1"/>
</dbReference>
<keyword evidence="4" id="KW-1133">Transmembrane helix</keyword>
<dbReference type="PANTHER" id="PTHR43856:SF1">
    <property type="entry name" value="MITOCHONDRIAL CARDIOLIPIN HYDROLASE"/>
    <property type="match status" value="1"/>
</dbReference>
<evidence type="ECO:0000313" key="7">
    <source>
        <dbReference type="Proteomes" id="UP001042704"/>
    </source>
</evidence>
<accession>A0A8A3S6X0</accession>
<dbReference type="GO" id="GO:0016891">
    <property type="term" value="F:RNA endonuclease activity producing 5'-phosphomonoesters, hydrolytic mechanism"/>
    <property type="evidence" value="ECO:0007669"/>
    <property type="project" value="TreeGrafter"/>
</dbReference>
<keyword evidence="4" id="KW-0812">Transmembrane</keyword>
<dbReference type="CDD" id="cd09128">
    <property type="entry name" value="PLDc_unchar1_2"/>
    <property type="match status" value="1"/>
</dbReference>
<keyword evidence="1" id="KW-0378">Hydrolase</keyword>
<keyword evidence="3" id="KW-0443">Lipid metabolism</keyword>
<dbReference type="InterPro" id="IPR025202">
    <property type="entry name" value="PLD-like_dom"/>
</dbReference>
<dbReference type="SUPFAM" id="SSF56024">
    <property type="entry name" value="Phospholipase D/nuclease"/>
    <property type="match status" value="2"/>
</dbReference>
<sequence>MLRRAPLCLLIALTLLAAPVAAVQIVEFCPDPYRAGEPDEYFVLEAEGSLDGVAVTDGEGTLKFPPNSMATGQVTVAREATGFLRTHGRLPDYEILDTDPTVSGVLGGGRFRLANKEDSIALLIDGATVQEVEWPEDVEAREGQVHFLEGGVWDPHPRLLGQSRFFPETFENATVTLFVSPDCSYEVFESALGTAKKRVEVNVYEFTHPGIAAMLAEAGDRGVEVSVLLEGGPVGGISPEEEAVAATLTAHGAEVRMMTSTPEAHAKYRFDHAKYFVVDNESVLITSENFKPSGIPEPGMRGNRGWGAWVEDTRVARYFATVYRWDTRGGDIAAAPTGGRPGEDGGYEEYDPAFSPLTVRGARVTPILAPETSSMVVNLIAEADEQVLIEQASIRNSTAGGPNRFLAAAIDAARRGVEVRVLLDAAWFNVEGAKDNDEMVTWINEVARTEKLPLEARCIDLDAAGLVKVHTKGVIVDNSSVLISSINWNDNSADFNREAGVIIEHPEAAGYFVAAFEADWEAGGQTLNETYDSRLIWAAGIVFVFFILYLLRRKRR</sequence>
<reference evidence="6" key="1">
    <citation type="journal article" date="2001" name="Int. J. Syst. Evol. Microbiol.">
        <title>Methanofollis aquaemaris sp. nov., a methanogen isolated from an aquaculture fish pond.</title>
        <authorList>
            <person name="Lai M.C."/>
            <person name="Chen S.C."/>
        </authorList>
    </citation>
    <scope>NUCLEOTIDE SEQUENCE</scope>
    <source>
        <strain evidence="6">N2F9704</strain>
    </source>
</reference>